<reference evidence="3" key="1">
    <citation type="submission" date="2015-09" db="EMBL/GenBank/DDBJ databases">
        <authorList>
            <consortium name="Pathogen Informatics"/>
        </authorList>
    </citation>
    <scope>NUCLEOTIDE SEQUENCE [LARGE SCALE GENOMIC DNA]</scope>
    <source>
        <strain evidence="3">Lake Konstanz</strain>
    </source>
</reference>
<dbReference type="EMBL" id="CYKH01002252">
    <property type="protein sequence ID" value="CUI15594.1"/>
    <property type="molecule type" value="Genomic_DNA"/>
</dbReference>
<feature type="region of interest" description="Disordered" evidence="1">
    <location>
        <begin position="1"/>
        <end position="22"/>
    </location>
</feature>
<dbReference type="VEuPathDB" id="TriTrypDB:BSAL_48590"/>
<protein>
    <submittedName>
        <fullName evidence="2">Uncharacterized protein</fullName>
    </submittedName>
</protein>
<sequence>MARTENRVRNLLKTHGNGHNTSTDSASIVRRVYIAILPPEMPEPSQWPQMQYFVVATGLERKCIAYAHLHQHNTVGEYLATLHRQASKRLIELETIPLSQMRILGLDWRGKIYKQFTQHNQQLRGDGVYSYSVDVIAMPPIRHQVASPARVEHDNDDDDDTIEIESAEGDDELDHSKNRSSGGGSSRSSNNDYDNERHTHAPSPVWENFDVYHITQYGDGEDYIAPPTNICLDISRLERITGELIMDEVLYASRLSPNSLRYNTMRLVAQVILRGSFMTDSVRLACDQCITPEVLREVGSKVRCILIDHTECMFASSMMSGGSGSPSPGRTPVKTVKQRAPEAVIRIAD</sequence>
<accession>A0A0S4KLV4</accession>
<keyword evidence="3" id="KW-1185">Reference proteome</keyword>
<evidence type="ECO:0000313" key="3">
    <source>
        <dbReference type="Proteomes" id="UP000051952"/>
    </source>
</evidence>
<gene>
    <name evidence="2" type="ORF">BSAL_48590</name>
</gene>
<evidence type="ECO:0000256" key="1">
    <source>
        <dbReference type="SAM" id="MobiDB-lite"/>
    </source>
</evidence>
<dbReference type="AlphaFoldDB" id="A0A0S4KLV4"/>
<evidence type="ECO:0000313" key="2">
    <source>
        <dbReference type="EMBL" id="CUI15594.1"/>
    </source>
</evidence>
<feature type="region of interest" description="Disordered" evidence="1">
    <location>
        <begin position="144"/>
        <end position="201"/>
    </location>
</feature>
<name>A0A0S4KLV4_BODSA</name>
<dbReference type="Proteomes" id="UP000051952">
    <property type="component" value="Unassembled WGS sequence"/>
</dbReference>
<organism evidence="2 3">
    <name type="scientific">Bodo saltans</name>
    <name type="common">Flagellated protozoan</name>
    <dbReference type="NCBI Taxonomy" id="75058"/>
    <lineage>
        <taxon>Eukaryota</taxon>
        <taxon>Discoba</taxon>
        <taxon>Euglenozoa</taxon>
        <taxon>Kinetoplastea</taxon>
        <taxon>Metakinetoplastina</taxon>
        <taxon>Eubodonida</taxon>
        <taxon>Bodonidae</taxon>
        <taxon>Bodo</taxon>
    </lineage>
</organism>
<feature type="compositionally biased region" description="Acidic residues" evidence="1">
    <location>
        <begin position="154"/>
        <end position="173"/>
    </location>
</feature>
<proteinExistence type="predicted"/>